<dbReference type="InterPro" id="IPR036291">
    <property type="entry name" value="NAD(P)-bd_dom_sf"/>
</dbReference>
<feature type="domain" description="Ketoreductase" evidence="4">
    <location>
        <begin position="8"/>
        <end position="191"/>
    </location>
</feature>
<protein>
    <submittedName>
        <fullName evidence="5">SDR family oxidoreductase</fullName>
    </submittedName>
</protein>
<dbReference type="SUPFAM" id="SSF51735">
    <property type="entry name" value="NAD(P)-binding Rossmann-fold domains"/>
    <property type="match status" value="1"/>
</dbReference>
<dbReference type="InterPro" id="IPR002347">
    <property type="entry name" value="SDR_fam"/>
</dbReference>
<sequence>MNAPLQGRTAVITGAASGMGAATALHLATQGARVALLSRRQDRLDDLAAQIRAAGGEAMVLAVDIADADAVTAAADRIDAAWGPIDTVINAAGVMLAAPIDDSRSDQWARMIDTNLSGTLHVIRAFTPALLRAAEKGTTVDIVNVSSIAAHFAFPNYAVYSATKAAVTHLSNALRSEFGRRGVRVTNVEPGLTDTELGTHLDEERRTELGYMFDAIAALSAEDIADLIGYVVTRSPNVNLRQVIVLPTQQA</sequence>
<dbReference type="Proteomes" id="UP000322244">
    <property type="component" value="Unassembled WGS sequence"/>
</dbReference>
<comment type="similarity">
    <text evidence="1 3">Belongs to the short-chain dehydrogenases/reductases (SDR) family.</text>
</comment>
<dbReference type="PRINTS" id="PR00080">
    <property type="entry name" value="SDRFAMILY"/>
</dbReference>
<evidence type="ECO:0000259" key="4">
    <source>
        <dbReference type="SMART" id="SM00822"/>
    </source>
</evidence>
<dbReference type="RefSeq" id="WP_149428615.1">
    <property type="nucleotide sequence ID" value="NZ_VLNY01000001.1"/>
</dbReference>
<dbReference type="PRINTS" id="PR00081">
    <property type="entry name" value="GDHRDH"/>
</dbReference>
<dbReference type="InterPro" id="IPR020904">
    <property type="entry name" value="Sc_DH/Rdtase_CS"/>
</dbReference>
<keyword evidence="2" id="KW-0560">Oxidoreductase</keyword>
<dbReference type="InterPro" id="IPR057326">
    <property type="entry name" value="KR_dom"/>
</dbReference>
<dbReference type="EMBL" id="VLNY01000001">
    <property type="protein sequence ID" value="KAA0024840.1"/>
    <property type="molecule type" value="Genomic_DNA"/>
</dbReference>
<evidence type="ECO:0000256" key="3">
    <source>
        <dbReference type="RuleBase" id="RU000363"/>
    </source>
</evidence>
<organism evidence="5 6">
    <name type="scientific">Antrihabitans cavernicola</name>
    <dbReference type="NCBI Taxonomy" id="2495913"/>
    <lineage>
        <taxon>Bacteria</taxon>
        <taxon>Bacillati</taxon>
        <taxon>Actinomycetota</taxon>
        <taxon>Actinomycetes</taxon>
        <taxon>Mycobacteriales</taxon>
        <taxon>Nocardiaceae</taxon>
        <taxon>Antrihabitans</taxon>
    </lineage>
</organism>
<accession>A0A5A7SFD7</accession>
<dbReference type="AlphaFoldDB" id="A0A5A7SFD7"/>
<proteinExistence type="inferred from homology"/>
<dbReference type="OrthoDB" id="517007at2"/>
<dbReference type="PANTHER" id="PTHR44196:SF1">
    <property type="entry name" value="DEHYDROGENASE_REDUCTASE SDR FAMILY MEMBER 7B"/>
    <property type="match status" value="1"/>
</dbReference>
<evidence type="ECO:0000313" key="6">
    <source>
        <dbReference type="Proteomes" id="UP000322244"/>
    </source>
</evidence>
<dbReference type="GO" id="GO:0016020">
    <property type="term" value="C:membrane"/>
    <property type="evidence" value="ECO:0007669"/>
    <property type="project" value="TreeGrafter"/>
</dbReference>
<dbReference type="FunFam" id="3.40.50.720:FF:000047">
    <property type="entry name" value="NADP-dependent L-serine/L-allo-threonine dehydrogenase"/>
    <property type="match status" value="1"/>
</dbReference>
<evidence type="ECO:0000256" key="2">
    <source>
        <dbReference type="ARBA" id="ARBA00023002"/>
    </source>
</evidence>
<gene>
    <name evidence="5" type="ORF">FOY51_02610</name>
</gene>
<dbReference type="PANTHER" id="PTHR44196">
    <property type="entry name" value="DEHYDROGENASE/REDUCTASE SDR FAMILY MEMBER 7B"/>
    <property type="match status" value="1"/>
</dbReference>
<dbReference type="PROSITE" id="PS00061">
    <property type="entry name" value="ADH_SHORT"/>
    <property type="match status" value="1"/>
</dbReference>
<name>A0A5A7SFD7_9NOCA</name>
<comment type="caution">
    <text evidence="5">The sequence shown here is derived from an EMBL/GenBank/DDBJ whole genome shotgun (WGS) entry which is preliminary data.</text>
</comment>
<dbReference type="GO" id="GO:0016616">
    <property type="term" value="F:oxidoreductase activity, acting on the CH-OH group of donors, NAD or NADP as acceptor"/>
    <property type="evidence" value="ECO:0007669"/>
    <property type="project" value="UniProtKB-ARBA"/>
</dbReference>
<dbReference type="Pfam" id="PF00106">
    <property type="entry name" value="adh_short"/>
    <property type="match status" value="1"/>
</dbReference>
<evidence type="ECO:0000256" key="1">
    <source>
        <dbReference type="ARBA" id="ARBA00006484"/>
    </source>
</evidence>
<evidence type="ECO:0000313" key="5">
    <source>
        <dbReference type="EMBL" id="KAA0024840.1"/>
    </source>
</evidence>
<dbReference type="Gene3D" id="3.40.50.720">
    <property type="entry name" value="NAD(P)-binding Rossmann-like Domain"/>
    <property type="match status" value="1"/>
</dbReference>
<keyword evidence="6" id="KW-1185">Reference proteome</keyword>
<dbReference type="SMART" id="SM00822">
    <property type="entry name" value="PKS_KR"/>
    <property type="match status" value="1"/>
</dbReference>
<reference evidence="5 6" key="1">
    <citation type="submission" date="2019-07" db="EMBL/GenBank/DDBJ databases">
        <title>Rhodococcus cavernicolus sp. nov., isolated from a cave.</title>
        <authorList>
            <person name="Lee S.D."/>
        </authorList>
    </citation>
    <scope>NUCLEOTIDE SEQUENCE [LARGE SCALE GENOMIC DNA]</scope>
    <source>
        <strain evidence="5 6">C1-24</strain>
    </source>
</reference>